<feature type="repeat" description="TPR" evidence="3">
    <location>
        <begin position="197"/>
        <end position="230"/>
    </location>
</feature>
<dbReference type="InterPro" id="IPR019734">
    <property type="entry name" value="TPR_rpt"/>
</dbReference>
<evidence type="ECO:0000313" key="5">
    <source>
        <dbReference type="EMBL" id="WOE74418.1"/>
    </source>
</evidence>
<dbReference type="SMART" id="SM00028">
    <property type="entry name" value="TPR"/>
    <property type="match status" value="7"/>
</dbReference>
<dbReference type="SUPFAM" id="SSF48452">
    <property type="entry name" value="TPR-like"/>
    <property type="match status" value="3"/>
</dbReference>
<evidence type="ECO:0000256" key="3">
    <source>
        <dbReference type="PROSITE-ProRule" id="PRU00339"/>
    </source>
</evidence>
<evidence type="ECO:0000313" key="6">
    <source>
        <dbReference type="Proteomes" id="UP001302429"/>
    </source>
</evidence>
<dbReference type="PANTHER" id="PTHR45586:SF1">
    <property type="entry name" value="LIPOPOLYSACCHARIDE ASSEMBLY PROTEIN B"/>
    <property type="match status" value="1"/>
</dbReference>
<keyword evidence="2 3" id="KW-0802">TPR repeat</keyword>
<organism evidence="5 6">
    <name type="scientific">Alterisphingorhabdus coralli</name>
    <dbReference type="NCBI Taxonomy" id="3071408"/>
    <lineage>
        <taxon>Bacteria</taxon>
        <taxon>Pseudomonadati</taxon>
        <taxon>Pseudomonadota</taxon>
        <taxon>Alphaproteobacteria</taxon>
        <taxon>Sphingomonadales</taxon>
        <taxon>Sphingomonadaceae</taxon>
        <taxon>Alterisphingorhabdus (ex Yan et al. 2024)</taxon>
    </lineage>
</organism>
<dbReference type="Proteomes" id="UP001302429">
    <property type="component" value="Chromosome"/>
</dbReference>
<reference evidence="5 6" key="1">
    <citation type="submission" date="2023-10" db="EMBL/GenBank/DDBJ databases">
        <title>Complete genome sequence of a Sphingomonadaceae bacterium.</title>
        <authorList>
            <person name="Yan C."/>
        </authorList>
    </citation>
    <scope>NUCLEOTIDE SEQUENCE [LARGE SCALE GENOMIC DNA]</scope>
    <source>
        <strain evidence="5 6">SCSIO 66989</strain>
    </source>
</reference>
<keyword evidence="6" id="KW-1185">Reference proteome</keyword>
<sequence>MPRHLSLYRVMIATLALPLALAGCGIVEQDPLEAGKQAFAENNFADARIHLLNAIKAEPTSAEANLLFARTLLELGDGLGAENALSKVKASGDLSDDALVRLRARANILQGKYREALDMLEAAPSEGQAEWHRLMARALFESGDFTAASTRLSNGLTLHGDDAGLLALSAALAIEQGRVSEARSQIAKALKAEPDNLEALLIRGQLALFENDLEAAEESFSAALQAYPDSVFPLISMAAIQADNQDYDAALDYLDRADAMANVQPVSVYLRARIAFAQDDVQTAYNLMQETGDVLDDHPPSVLLSGEIAIRQGNFNQAEQRLSRFVKLFPNHTKGAFLLAEAREKQGDAKGALQAVRQVIDRADVDPQLLGYAAKLAGKAGDDDLSARLERRAEVPKLDNLGEQLIAAQAALAEGRPNDALTIYEALIGKGMADNALVRNNAAQAALQANNNKRALNHARAAMDLAPDDPAVQDTLAWVMLNSGGDKVEALELLRSASMAKPADMEIRWHLAQALIANKQNAAAKREIEVILPFVRPEQRNRLEQVAASL</sequence>
<accession>A0AA97I0I3</accession>
<dbReference type="Gene3D" id="1.25.40.10">
    <property type="entry name" value="Tetratricopeptide repeat domain"/>
    <property type="match status" value="4"/>
</dbReference>
<dbReference type="PANTHER" id="PTHR45586">
    <property type="entry name" value="TPR REPEAT-CONTAINING PROTEIN PA4667"/>
    <property type="match status" value="1"/>
</dbReference>
<protein>
    <submittedName>
        <fullName evidence="5">Tetratricopeptide repeat protein</fullName>
    </submittedName>
</protein>
<feature type="chain" id="PRO_5041639540" evidence="4">
    <location>
        <begin position="23"/>
        <end position="550"/>
    </location>
</feature>
<dbReference type="PROSITE" id="PS51257">
    <property type="entry name" value="PROKAR_LIPOPROTEIN"/>
    <property type="match status" value="1"/>
</dbReference>
<dbReference type="EMBL" id="CP136594">
    <property type="protein sequence ID" value="WOE74418.1"/>
    <property type="molecule type" value="Genomic_DNA"/>
</dbReference>
<dbReference type="InterPro" id="IPR011990">
    <property type="entry name" value="TPR-like_helical_dom_sf"/>
</dbReference>
<dbReference type="Pfam" id="PF13432">
    <property type="entry name" value="TPR_16"/>
    <property type="match status" value="3"/>
</dbReference>
<gene>
    <name evidence="5" type="ORF">RB602_11245</name>
</gene>
<dbReference type="Pfam" id="PF14559">
    <property type="entry name" value="TPR_19"/>
    <property type="match status" value="1"/>
</dbReference>
<evidence type="ECO:0000256" key="2">
    <source>
        <dbReference type="ARBA" id="ARBA00022803"/>
    </source>
</evidence>
<keyword evidence="1" id="KW-0677">Repeat</keyword>
<proteinExistence type="predicted"/>
<evidence type="ECO:0000256" key="1">
    <source>
        <dbReference type="ARBA" id="ARBA00022737"/>
    </source>
</evidence>
<feature type="signal peptide" evidence="4">
    <location>
        <begin position="1"/>
        <end position="22"/>
    </location>
</feature>
<dbReference type="AlphaFoldDB" id="A0AA97I0I3"/>
<dbReference type="RefSeq" id="WP_317080670.1">
    <property type="nucleotide sequence ID" value="NZ_CP136594.1"/>
</dbReference>
<keyword evidence="4" id="KW-0732">Signal</keyword>
<evidence type="ECO:0000256" key="4">
    <source>
        <dbReference type="SAM" id="SignalP"/>
    </source>
</evidence>
<dbReference type="InterPro" id="IPR051012">
    <property type="entry name" value="CellSynth/LPSAsmb/PSIAsmb"/>
</dbReference>
<name>A0AA97I0I3_9SPHN</name>
<dbReference type="PROSITE" id="PS50005">
    <property type="entry name" value="TPR"/>
    <property type="match status" value="1"/>
</dbReference>
<dbReference type="KEGG" id="acoa:RB602_11245"/>